<keyword evidence="10" id="KW-1185">Reference proteome</keyword>
<feature type="domain" description="Importin N-terminal" evidence="8">
    <location>
        <begin position="43"/>
        <end position="109"/>
    </location>
</feature>
<gene>
    <name evidence="9" type="primary">Xpo1</name>
    <name evidence="9" type="ORF">T05_15800</name>
</gene>
<dbReference type="SMART" id="SM01102">
    <property type="entry name" value="CRM1_C"/>
    <property type="match status" value="1"/>
</dbReference>
<accession>A0A0V0U5G0</accession>
<proteinExistence type="inferred from homology"/>
<protein>
    <submittedName>
        <fullName evidence="9">Exportin-1</fullName>
    </submittedName>
</protein>
<evidence type="ECO:0000256" key="3">
    <source>
        <dbReference type="ARBA" id="ARBA00022448"/>
    </source>
</evidence>
<comment type="caution">
    <text evidence="9">The sequence shown here is derived from an EMBL/GenBank/DDBJ whole genome shotgun (WGS) entry which is preliminary data.</text>
</comment>
<dbReference type="Pfam" id="PF18784">
    <property type="entry name" value="CRM1_repeat_2"/>
    <property type="match status" value="1"/>
</dbReference>
<keyword evidence="5" id="KW-0539">Nucleus</keyword>
<dbReference type="GO" id="GO:0005634">
    <property type="term" value="C:nucleus"/>
    <property type="evidence" value="ECO:0007669"/>
    <property type="project" value="UniProtKB-SubCell"/>
</dbReference>
<dbReference type="GO" id="GO:0005737">
    <property type="term" value="C:cytoplasm"/>
    <property type="evidence" value="ECO:0007669"/>
    <property type="project" value="TreeGrafter"/>
</dbReference>
<comment type="subcellular location">
    <subcellularLocation>
        <location evidence="1">Nucleus</location>
    </subcellularLocation>
</comment>
<dbReference type="Pfam" id="PF18777">
    <property type="entry name" value="CRM1_repeat"/>
    <property type="match status" value="1"/>
</dbReference>
<dbReference type="FunFam" id="1.25.10.10:FF:000022">
    <property type="entry name" value="protein EXPORTIN 1A"/>
    <property type="match status" value="1"/>
</dbReference>
<keyword evidence="6" id="KW-0175">Coiled coil</keyword>
<dbReference type="STRING" id="144512.A0A0V0U5G0"/>
<sequence length="1119" mass="128109">MAEEILVKASKLLEFNTPVIDVSLLDAVINLMYCGTGEIQRKAQEILTMLKENNEAWTRVDAVLEYSRSLQSKYFALQILENLVNTRWRRLPRDQCDGIKKYLVDRIISISSNPSLSEDEKVFLNKMNMVLVQIVKREWPKHWPTFISDIVGSSRSNESLCRNNMVILKLLSEEVFDFSSGQMTQTKANHMKQQFCSEFRAIFELCQHILESSTNVMLVEATLNTLLGFLVWIPVGYIFETNLIESLTAKFLSILPFRNVTLMCLTEIAGVTFPKNAPPAYSSTICRLFSRTMQQLNTVRLNMLPPHTNIPEAYAMGNDNDQKCISNLALFLSTILRQHCKIIEAECKEKIGELFGTPFDLAMNYLLAISEVDDMEVFKICLDYWNWLVAELYREPPLTNPLLTMNLAIQLIRKDSLCTRYHYVPYLSRLRSVIISRMAKPEEVLVVENDEGEVVRETIMDTDAISLYRTMRETLVYLTHLDCADTERIMTEKLQNQTNGSEWSWKNLNCLCWAIGSISGALMEEDEKRFLVMVIRDLLGLCEQKRGKENKAVIASNIMYVVGQYPRFLRAHWKFLKTVINKLFEFMHETHEGVQDMACDTFIKIANKCRRHFVIIQAGEKEPFIEEILASLNTIICDLSPAQVHVFYEAVGYTISAQPVQIVRDNLIERLMSLPNHTWDDVILKATTNVEILKDIEVVKNLVNILKTNSAACRSIGYPFLPQLCRIYLDMLNVYKVTSENINSAVTLHGESVLKQPLIKCMRAVKTEVLRLINTWISTLSSISESARIPELPSIYMSFVPPLFDTVLFDYQRNVPSAREPEVLSACTVLITQMKEKVSEDVPKILDALFGCTLEMINKDFEDFPEHRINFFQFIRSIIVNCFTGNIEELKKKPLMLIPPAQFTLIVDAIVWAFKHTTRNITEIGLEILDRLLDSFSTKVSPDMAQSFYQQYYLTILSHLLSVVTDSTMAQVAGLTVFAVTLGRMFRELEEGLIKVPLQGPGQVKSNVEYVLEYTFELLKKAFPHLTDEQVRIIVQGILSYDNDVEKLKEHLRDFLVQIKEYTGEDTSDLYLAEKEQEVKAAMEAKRRAAESVPGILNPHEISEEMIEEPMGNGPALNA</sequence>
<dbReference type="SUPFAM" id="SSF48371">
    <property type="entry name" value="ARM repeat"/>
    <property type="match status" value="1"/>
</dbReference>
<dbReference type="InterPro" id="IPR016024">
    <property type="entry name" value="ARM-type_fold"/>
</dbReference>
<dbReference type="GO" id="GO:0006611">
    <property type="term" value="P:protein export from nucleus"/>
    <property type="evidence" value="ECO:0007669"/>
    <property type="project" value="InterPro"/>
</dbReference>
<dbReference type="SMART" id="SM00913">
    <property type="entry name" value="IBN_N"/>
    <property type="match status" value="1"/>
</dbReference>
<dbReference type="OrthoDB" id="27218at2759"/>
<dbReference type="GO" id="GO:0000056">
    <property type="term" value="P:ribosomal small subunit export from nucleus"/>
    <property type="evidence" value="ECO:0007669"/>
    <property type="project" value="TreeGrafter"/>
</dbReference>
<dbReference type="InterPro" id="IPR040485">
    <property type="entry name" value="XPO1_repeat_3"/>
</dbReference>
<name>A0A0V0U5G0_9BILA</name>
<evidence type="ECO:0000313" key="9">
    <source>
        <dbReference type="EMBL" id="KRX46460.1"/>
    </source>
</evidence>
<evidence type="ECO:0000256" key="1">
    <source>
        <dbReference type="ARBA" id="ARBA00004123"/>
    </source>
</evidence>
<dbReference type="Pfam" id="PF08767">
    <property type="entry name" value="CRM1_C"/>
    <property type="match status" value="1"/>
</dbReference>
<feature type="region of interest" description="Disordered" evidence="7">
    <location>
        <begin position="1099"/>
        <end position="1119"/>
    </location>
</feature>
<dbReference type="GO" id="GO:0031267">
    <property type="term" value="F:small GTPase binding"/>
    <property type="evidence" value="ECO:0007669"/>
    <property type="project" value="InterPro"/>
</dbReference>
<evidence type="ECO:0000259" key="8">
    <source>
        <dbReference type="PROSITE" id="PS50166"/>
    </source>
</evidence>
<dbReference type="EMBL" id="JYDJ01000057">
    <property type="protein sequence ID" value="KRX46460.1"/>
    <property type="molecule type" value="Genomic_DNA"/>
</dbReference>
<evidence type="ECO:0000256" key="6">
    <source>
        <dbReference type="SAM" id="Coils"/>
    </source>
</evidence>
<dbReference type="PANTHER" id="PTHR11223:SF2">
    <property type="entry name" value="EXPORTIN-1"/>
    <property type="match status" value="1"/>
</dbReference>
<dbReference type="Pfam" id="PF18787">
    <property type="entry name" value="CRM1_repeat_3"/>
    <property type="match status" value="1"/>
</dbReference>
<dbReference type="InterPro" id="IPR041235">
    <property type="entry name" value="Exp1_repeat_2"/>
</dbReference>
<dbReference type="InterPro" id="IPR045065">
    <property type="entry name" value="XPO1/5"/>
</dbReference>
<evidence type="ECO:0000256" key="5">
    <source>
        <dbReference type="ARBA" id="ARBA00023242"/>
    </source>
</evidence>
<keyword evidence="4" id="KW-0653">Protein transport</keyword>
<comment type="similarity">
    <text evidence="2">Belongs to the exportin family.</text>
</comment>
<dbReference type="InterPro" id="IPR013598">
    <property type="entry name" value="Exportin-1/Importin-b-like"/>
</dbReference>
<dbReference type="AlphaFoldDB" id="A0A0V0U5G0"/>
<dbReference type="GO" id="GO:0005049">
    <property type="term" value="F:nuclear export signal receptor activity"/>
    <property type="evidence" value="ECO:0007669"/>
    <property type="project" value="InterPro"/>
</dbReference>
<dbReference type="Pfam" id="PF03810">
    <property type="entry name" value="IBN_N"/>
    <property type="match status" value="1"/>
</dbReference>
<reference evidence="9 10" key="1">
    <citation type="submission" date="2015-01" db="EMBL/GenBank/DDBJ databases">
        <title>Evolution of Trichinella species and genotypes.</title>
        <authorList>
            <person name="Korhonen P.K."/>
            <person name="Edoardo P."/>
            <person name="Giuseppe L.R."/>
            <person name="Gasser R.B."/>
        </authorList>
    </citation>
    <scope>NUCLEOTIDE SEQUENCE [LARGE SCALE GENOMIC DNA]</scope>
    <source>
        <strain evidence="9">ISS417</strain>
    </source>
</reference>
<dbReference type="PROSITE" id="PS50166">
    <property type="entry name" value="IMPORTIN_B_NT"/>
    <property type="match status" value="1"/>
</dbReference>
<organism evidence="9 10">
    <name type="scientific">Trichinella murrelli</name>
    <dbReference type="NCBI Taxonomy" id="144512"/>
    <lineage>
        <taxon>Eukaryota</taxon>
        <taxon>Metazoa</taxon>
        <taxon>Ecdysozoa</taxon>
        <taxon>Nematoda</taxon>
        <taxon>Enoplea</taxon>
        <taxon>Dorylaimia</taxon>
        <taxon>Trichinellida</taxon>
        <taxon>Trichinellidae</taxon>
        <taxon>Trichinella</taxon>
    </lineage>
</organism>
<dbReference type="Gene3D" id="1.25.10.10">
    <property type="entry name" value="Leucine-rich Repeat Variant"/>
    <property type="match status" value="1"/>
</dbReference>
<evidence type="ECO:0000313" key="10">
    <source>
        <dbReference type="Proteomes" id="UP000055048"/>
    </source>
</evidence>
<dbReference type="GO" id="GO:0000055">
    <property type="term" value="P:ribosomal large subunit export from nucleus"/>
    <property type="evidence" value="ECO:0007669"/>
    <property type="project" value="TreeGrafter"/>
</dbReference>
<dbReference type="InterPro" id="IPR041123">
    <property type="entry name" value="CRM1_repeat"/>
</dbReference>
<evidence type="ECO:0000256" key="4">
    <source>
        <dbReference type="ARBA" id="ARBA00022927"/>
    </source>
</evidence>
<dbReference type="InterPro" id="IPR011989">
    <property type="entry name" value="ARM-like"/>
</dbReference>
<dbReference type="InterPro" id="IPR014877">
    <property type="entry name" value="XPO1_C_dom"/>
</dbReference>
<keyword evidence="3" id="KW-0813">Transport</keyword>
<feature type="coiled-coil region" evidence="6">
    <location>
        <begin position="1045"/>
        <end position="1092"/>
    </location>
</feature>
<dbReference type="Proteomes" id="UP000055048">
    <property type="component" value="Unassembled WGS sequence"/>
</dbReference>
<evidence type="ECO:0000256" key="2">
    <source>
        <dbReference type="ARBA" id="ARBA00009466"/>
    </source>
</evidence>
<dbReference type="InterPro" id="IPR001494">
    <property type="entry name" value="Importin-beta_N"/>
</dbReference>
<dbReference type="Pfam" id="PF08389">
    <property type="entry name" value="Xpo1"/>
    <property type="match status" value="1"/>
</dbReference>
<dbReference type="PANTHER" id="PTHR11223">
    <property type="entry name" value="EXPORTIN 1/5"/>
    <property type="match status" value="1"/>
</dbReference>
<evidence type="ECO:0000256" key="7">
    <source>
        <dbReference type="SAM" id="MobiDB-lite"/>
    </source>
</evidence>